<evidence type="ECO:0000256" key="1">
    <source>
        <dbReference type="ARBA" id="ARBA00006734"/>
    </source>
</evidence>
<evidence type="ECO:0000256" key="4">
    <source>
        <dbReference type="ARBA" id="ARBA00022737"/>
    </source>
</evidence>
<proteinExistence type="inferred from homology"/>
<dbReference type="GO" id="GO:0008318">
    <property type="term" value="F:protein prenyltransferase activity"/>
    <property type="evidence" value="ECO:0007669"/>
    <property type="project" value="InterPro"/>
</dbReference>
<dbReference type="InParanoid" id="A7T3H1"/>
<evidence type="ECO:0000256" key="3">
    <source>
        <dbReference type="ARBA" id="ARBA00022679"/>
    </source>
</evidence>
<dbReference type="STRING" id="45351.A7T3H1"/>
<keyword evidence="3" id="KW-0808">Transferase</keyword>
<reference evidence="5 6" key="1">
    <citation type="journal article" date="2007" name="Science">
        <title>Sea anemone genome reveals ancestral eumetazoan gene repertoire and genomic organization.</title>
        <authorList>
            <person name="Putnam N.H."/>
            <person name="Srivastava M."/>
            <person name="Hellsten U."/>
            <person name="Dirks B."/>
            <person name="Chapman J."/>
            <person name="Salamov A."/>
            <person name="Terry A."/>
            <person name="Shapiro H."/>
            <person name="Lindquist E."/>
            <person name="Kapitonov V.V."/>
            <person name="Jurka J."/>
            <person name="Genikhovich G."/>
            <person name="Grigoriev I.V."/>
            <person name="Lucas S.M."/>
            <person name="Steele R.E."/>
            <person name="Finnerty J.R."/>
            <person name="Technau U."/>
            <person name="Martindale M.Q."/>
            <person name="Rokhsar D.S."/>
        </authorList>
    </citation>
    <scope>NUCLEOTIDE SEQUENCE [LARGE SCALE GENOMIC DNA]</scope>
    <source>
        <strain evidence="6">CH2 X CH6</strain>
    </source>
</reference>
<keyword evidence="4" id="KW-0677">Repeat</keyword>
<dbReference type="PANTHER" id="PTHR11129">
    <property type="entry name" value="PROTEIN FARNESYLTRANSFERASE ALPHA SUBUNIT/RAB GERANYLGERANYL TRANSFERASE ALPHA SUBUNIT"/>
    <property type="match status" value="1"/>
</dbReference>
<name>A7T3H1_NEMVE</name>
<dbReference type="PROSITE" id="PS51147">
    <property type="entry name" value="PFTA"/>
    <property type="match status" value="2"/>
</dbReference>
<dbReference type="PANTHER" id="PTHR11129:SF3">
    <property type="entry name" value="PROTEIN PRENYLTRANSFERASE ALPHA SUBUNIT REPEAT-CONTAINING PROTEIN 1"/>
    <property type="match status" value="1"/>
</dbReference>
<organism evidence="5 6">
    <name type="scientific">Nematostella vectensis</name>
    <name type="common">Starlet sea anemone</name>
    <dbReference type="NCBI Taxonomy" id="45351"/>
    <lineage>
        <taxon>Eukaryota</taxon>
        <taxon>Metazoa</taxon>
        <taxon>Cnidaria</taxon>
        <taxon>Anthozoa</taxon>
        <taxon>Hexacorallia</taxon>
        <taxon>Actiniaria</taxon>
        <taxon>Edwardsiidae</taxon>
        <taxon>Nematostella</taxon>
    </lineage>
</organism>
<dbReference type="SUPFAM" id="SSF48439">
    <property type="entry name" value="Protein prenylyltransferase"/>
    <property type="match status" value="1"/>
</dbReference>
<accession>A7T3H1</accession>
<evidence type="ECO:0000256" key="2">
    <source>
        <dbReference type="ARBA" id="ARBA00022602"/>
    </source>
</evidence>
<comment type="similarity">
    <text evidence="1">Belongs to the protein prenyltransferase subunit alpha family.</text>
</comment>
<evidence type="ECO:0000313" key="5">
    <source>
        <dbReference type="EMBL" id="EDO29497.1"/>
    </source>
</evidence>
<dbReference type="Proteomes" id="UP000001593">
    <property type="component" value="Unassembled WGS sequence"/>
</dbReference>
<sequence>MTNRIKVLVSVINFSLEVSQNSKLYLLRNCISINYRDEVDFIFCPKCKEEQSKDAMVVIGHKLGIRSWCIRPMYMYAYHRLLRKHRHCGVKNQSTENLTATELDQLSRAVVLLSAECYSAWNIRKELVSSGLLSVDCDLHISTLVLTKHPRSAEAFAHRKWLINYFTKQKGKSTFCQEWLREEIIVSQQAAERYPDNYVAWSHRGWVADRFIDSKKKLLCELQGMEQWVQMHISDHCGFHYRQALITKLKQLVSVCDLAFLFLAELELVNSLLESLPGHESVWYHRRFLFQHWRLWFSTMPTDQLQHLALSLYENGKVEPSPANLMSCWVPCVKSLRIMCRSAMLKKRIESVLLRDVVISDWLPSVTTERAYCEKILRGKPGRQDEIQQRLAVNYLKWLETLSAQSSTFGNEPAIMSTT</sequence>
<dbReference type="eggNOG" id="KOG0529">
    <property type="taxonomic scope" value="Eukaryota"/>
</dbReference>
<keyword evidence="2" id="KW-0637">Prenyltransferase</keyword>
<evidence type="ECO:0008006" key="7">
    <source>
        <dbReference type="Google" id="ProtNLM"/>
    </source>
</evidence>
<dbReference type="InterPro" id="IPR002088">
    <property type="entry name" value="Prenyl_trans_a"/>
</dbReference>
<dbReference type="Gene3D" id="1.25.40.120">
    <property type="entry name" value="Protein prenylyltransferase"/>
    <property type="match status" value="1"/>
</dbReference>
<protein>
    <recommendedName>
        <fullName evidence="7">Protein prenyltransferase alpha subunit repeat-containing protein 1</fullName>
    </recommendedName>
</protein>
<dbReference type="Pfam" id="PF01239">
    <property type="entry name" value="PPTA"/>
    <property type="match status" value="2"/>
</dbReference>
<dbReference type="EMBL" id="DS470510">
    <property type="protein sequence ID" value="EDO29497.1"/>
    <property type="molecule type" value="Genomic_DNA"/>
</dbReference>
<evidence type="ECO:0000313" key="6">
    <source>
        <dbReference type="Proteomes" id="UP000001593"/>
    </source>
</evidence>
<dbReference type="PhylomeDB" id="A7T3H1"/>
<dbReference type="FunFam" id="1.25.40.120:FF:000033">
    <property type="entry name" value="Predicted protein"/>
    <property type="match status" value="1"/>
</dbReference>
<dbReference type="HOGENOM" id="CLU_048186_2_0_1"/>
<dbReference type="OMA" id="CCNTEQR"/>
<dbReference type="AlphaFoldDB" id="A7T3H1"/>
<gene>
    <name evidence="5" type="ORF">NEMVEDRAFT_v1g248661</name>
</gene>
<dbReference type="GO" id="GO:0005737">
    <property type="term" value="C:cytoplasm"/>
    <property type="evidence" value="ECO:0000318"/>
    <property type="project" value="GO_Central"/>
</dbReference>
<keyword evidence="6" id="KW-1185">Reference proteome</keyword>